<dbReference type="InterPro" id="IPR050221">
    <property type="entry name" value="26S_Proteasome_ATPase"/>
</dbReference>
<evidence type="ECO:0000256" key="3">
    <source>
        <dbReference type="ARBA" id="ARBA00022840"/>
    </source>
</evidence>
<evidence type="ECO:0000259" key="4">
    <source>
        <dbReference type="SMART" id="SM00382"/>
    </source>
</evidence>
<dbReference type="GO" id="GO:0016887">
    <property type="term" value="F:ATP hydrolysis activity"/>
    <property type="evidence" value="ECO:0007669"/>
    <property type="project" value="InterPro"/>
</dbReference>
<dbReference type="InterPro" id="IPR027417">
    <property type="entry name" value="P-loop_NTPase"/>
</dbReference>
<evidence type="ECO:0000256" key="2">
    <source>
        <dbReference type="ARBA" id="ARBA00022741"/>
    </source>
</evidence>
<sequence>MDDLCFDEGNEIEIDFELDENVKKDIEKSKKKKVPKTILENIECIVDGLAKFKLRDDFFIEAKANIDFLKKKLDLSPIQIVFLSLFIENSHNSYIEISSFTRILGCHLISLLKYTHEIEGLEENHLIRSNVYKGRKSYTVPYEVIDALKQNKKYTYKSLEGLNTIELFTEIENLFEEFDEDTLSQMQLINELDNLIENNPTLNFCKQVKIYEDSFLNNKNFGLFMFFCYRFICLESEKVNLSQIKEIYENKRDFSQIKLSLQSGKNELIKNNIIEYANDNGIANKEVYSLTNKAKEELFVDLELNKFISNSDNGLLEHGKIIEKKLYFNEGEDSQIKKLQDYLSEENFSTIQERLEKQGMRKGFACLFHGSPGTGKTETVYQLARLTKREIMFVDIAQSKSMWYGESEKIIKRIFDKYRGYVKSCKTTPILLFNEADAIIGKRKEANSNSVAQTENTIQNIILQEMENLDGIMIATTNLTQNLDSAFERRFLFKIDFQKPKPEVKAKIWKSMLPSLTKQEAIELSNSFDFSGGEIENIVRKYTIDSILTNTKPSIEKIRMYCKTEKIENKNSPKNKIGFIYYGKTQDK</sequence>
<dbReference type="GO" id="GO:0005524">
    <property type="term" value="F:ATP binding"/>
    <property type="evidence" value="ECO:0007669"/>
    <property type="project" value="UniProtKB-KW"/>
</dbReference>
<proteinExistence type="inferred from homology"/>
<dbReference type="InterPro" id="IPR003593">
    <property type="entry name" value="AAA+_ATPase"/>
</dbReference>
<gene>
    <name evidence="5" type="ORF">SDC9_25706</name>
</gene>
<keyword evidence="2" id="KW-0547">Nucleotide-binding</keyword>
<dbReference type="InterPro" id="IPR003959">
    <property type="entry name" value="ATPase_AAA_core"/>
</dbReference>
<dbReference type="SMART" id="SM00382">
    <property type="entry name" value="AAA"/>
    <property type="match status" value="1"/>
</dbReference>
<name>A0A644ULJ6_9ZZZZ</name>
<dbReference type="Pfam" id="PF00004">
    <property type="entry name" value="AAA"/>
    <property type="match status" value="1"/>
</dbReference>
<dbReference type="AlphaFoldDB" id="A0A644ULJ6"/>
<dbReference type="Gene3D" id="3.40.50.300">
    <property type="entry name" value="P-loop containing nucleotide triphosphate hydrolases"/>
    <property type="match status" value="1"/>
</dbReference>
<comment type="similarity">
    <text evidence="1">Belongs to the AAA ATPase family.</text>
</comment>
<dbReference type="PANTHER" id="PTHR23073">
    <property type="entry name" value="26S PROTEASOME REGULATORY SUBUNIT"/>
    <property type="match status" value="1"/>
</dbReference>
<dbReference type="SUPFAM" id="SSF52540">
    <property type="entry name" value="P-loop containing nucleoside triphosphate hydrolases"/>
    <property type="match status" value="1"/>
</dbReference>
<evidence type="ECO:0000256" key="1">
    <source>
        <dbReference type="ARBA" id="ARBA00006914"/>
    </source>
</evidence>
<evidence type="ECO:0000313" key="5">
    <source>
        <dbReference type="EMBL" id="MPL79820.1"/>
    </source>
</evidence>
<protein>
    <recommendedName>
        <fullName evidence="4">AAA+ ATPase domain-containing protein</fullName>
    </recommendedName>
</protein>
<keyword evidence="3" id="KW-0067">ATP-binding</keyword>
<accession>A0A644ULJ6</accession>
<reference evidence="5" key="1">
    <citation type="submission" date="2019-08" db="EMBL/GenBank/DDBJ databases">
        <authorList>
            <person name="Kucharzyk K."/>
            <person name="Murdoch R.W."/>
            <person name="Higgins S."/>
            <person name="Loffler F."/>
        </authorList>
    </citation>
    <scope>NUCLEOTIDE SEQUENCE</scope>
</reference>
<organism evidence="5">
    <name type="scientific">bioreactor metagenome</name>
    <dbReference type="NCBI Taxonomy" id="1076179"/>
    <lineage>
        <taxon>unclassified sequences</taxon>
        <taxon>metagenomes</taxon>
        <taxon>ecological metagenomes</taxon>
    </lineage>
</organism>
<comment type="caution">
    <text evidence="5">The sequence shown here is derived from an EMBL/GenBank/DDBJ whole genome shotgun (WGS) entry which is preliminary data.</text>
</comment>
<feature type="domain" description="AAA+ ATPase" evidence="4">
    <location>
        <begin position="362"/>
        <end position="501"/>
    </location>
</feature>
<dbReference type="CDD" id="cd19481">
    <property type="entry name" value="RecA-like_protease"/>
    <property type="match status" value="1"/>
</dbReference>
<dbReference type="EMBL" id="VSSQ01000130">
    <property type="protein sequence ID" value="MPL79820.1"/>
    <property type="molecule type" value="Genomic_DNA"/>
</dbReference>